<evidence type="ECO:0000313" key="11">
    <source>
        <dbReference type="Proteomes" id="UP000029067"/>
    </source>
</evidence>
<evidence type="ECO:0000256" key="3">
    <source>
        <dbReference type="ARBA" id="ARBA00022960"/>
    </source>
</evidence>
<keyword evidence="8" id="KW-0812">Transmembrane</keyword>
<dbReference type="eggNOG" id="COG1376">
    <property type="taxonomic scope" value="Bacteria"/>
</dbReference>
<keyword evidence="8" id="KW-0472">Membrane</keyword>
<sequence>MTFPSHGNDDRAARQGNVPHASATADTEAFMPLDDSFPGIAPAPARKHHVWPWVLTGVIVLLAAVCFGCWAFFQGRALPGTTLWGHSMTGKTQQQIADLVTEQVDRTTVPVEYDGKTVELTAKELGISVDAEQVAKDTVDAKRTDNPFARYAFWVKQDVNPAVTADTTTEVLDEHLGTASTAAQDATLKVSEDGKSVTVQAAVAGSGADPAPVDEEAVKAVRGLGDYTPQTVEVKLKQIDPAVGDEVANKAKDTINTLLDKGVDITVKDHAVASFDAATLLEAARIEPDEDTTLADGETRNGVVVFSADKLQDAYEQDIKPNLTSSREDREVIVNNNDEEVKVITEGHDGVKLADGADAQVGQEAAAALADGNGTIELAGEVDPMQVKKTKRHVVVDLSDHKVYAYENGKQIRAMNMSAGQGNDYETGVCNSSGDLCTPEGDFEVWLKYPSQHMSGTLTLSDGTKETWDAPDVGFVNYFSKTGCAIHRIATSSPTTGAQIAAMGANTSHGCVGIGWDDAEWFYDWCVMGDGVGTTVHVQR</sequence>
<accession>A0A087B4B6</accession>
<name>A0A087B4B6_9BIFI</name>
<comment type="pathway">
    <text evidence="1 6">Cell wall biogenesis; peptidoglycan biosynthesis.</text>
</comment>
<keyword evidence="5 6" id="KW-0961">Cell wall biogenesis/degradation</keyword>
<feature type="domain" description="L,D-TPase catalytic" evidence="9">
    <location>
        <begin position="392"/>
        <end position="539"/>
    </location>
</feature>
<evidence type="ECO:0000256" key="4">
    <source>
        <dbReference type="ARBA" id="ARBA00022984"/>
    </source>
</evidence>
<evidence type="ECO:0000256" key="8">
    <source>
        <dbReference type="SAM" id="Phobius"/>
    </source>
</evidence>
<protein>
    <submittedName>
        <fullName evidence="10">Exported protein</fullName>
    </submittedName>
</protein>
<keyword evidence="3 6" id="KW-0133">Cell shape</keyword>
<dbReference type="EMBL" id="JGYV01000001">
    <property type="protein sequence ID" value="KFI65866.1"/>
    <property type="molecule type" value="Genomic_DNA"/>
</dbReference>
<comment type="caution">
    <text evidence="10">The sequence shown here is derived from an EMBL/GenBank/DDBJ whole genome shotgun (WGS) entry which is preliminary data.</text>
</comment>
<dbReference type="GO" id="GO:0008360">
    <property type="term" value="P:regulation of cell shape"/>
    <property type="evidence" value="ECO:0007669"/>
    <property type="project" value="UniProtKB-UniRule"/>
</dbReference>
<evidence type="ECO:0000259" key="9">
    <source>
        <dbReference type="PROSITE" id="PS52029"/>
    </source>
</evidence>
<evidence type="ECO:0000256" key="1">
    <source>
        <dbReference type="ARBA" id="ARBA00004752"/>
    </source>
</evidence>
<dbReference type="PANTHER" id="PTHR30582">
    <property type="entry name" value="L,D-TRANSPEPTIDASE"/>
    <property type="match status" value="1"/>
</dbReference>
<dbReference type="InterPro" id="IPR050979">
    <property type="entry name" value="LD-transpeptidase"/>
</dbReference>
<proteinExistence type="predicted"/>
<dbReference type="UniPathway" id="UPA00219"/>
<dbReference type="GO" id="GO:0071555">
    <property type="term" value="P:cell wall organization"/>
    <property type="evidence" value="ECO:0007669"/>
    <property type="project" value="UniProtKB-UniRule"/>
</dbReference>
<dbReference type="Pfam" id="PF03734">
    <property type="entry name" value="YkuD"/>
    <property type="match status" value="1"/>
</dbReference>
<dbReference type="STRING" id="1688.BCUN_0361"/>
<feature type="region of interest" description="Disordered" evidence="7">
    <location>
        <begin position="1"/>
        <end position="21"/>
    </location>
</feature>
<dbReference type="AlphaFoldDB" id="A0A087B4B6"/>
<dbReference type="PANTHER" id="PTHR30582:SF2">
    <property type="entry name" value="L,D-TRANSPEPTIDASE YCIB-RELATED"/>
    <property type="match status" value="1"/>
</dbReference>
<dbReference type="PROSITE" id="PS52029">
    <property type="entry name" value="LD_TPASE"/>
    <property type="match status" value="1"/>
</dbReference>
<keyword evidence="11" id="KW-1185">Reference proteome</keyword>
<evidence type="ECO:0000313" key="10">
    <source>
        <dbReference type="EMBL" id="KFI65866.1"/>
    </source>
</evidence>
<feature type="active site" description="Proton donor/acceptor" evidence="6">
    <location>
        <position position="487"/>
    </location>
</feature>
<dbReference type="GO" id="GO:0018104">
    <property type="term" value="P:peptidoglycan-protein cross-linking"/>
    <property type="evidence" value="ECO:0007669"/>
    <property type="project" value="TreeGrafter"/>
</dbReference>
<dbReference type="GO" id="GO:0071972">
    <property type="term" value="F:peptidoglycan L,D-transpeptidase activity"/>
    <property type="evidence" value="ECO:0007669"/>
    <property type="project" value="TreeGrafter"/>
</dbReference>
<dbReference type="GO" id="GO:0005576">
    <property type="term" value="C:extracellular region"/>
    <property type="evidence" value="ECO:0007669"/>
    <property type="project" value="TreeGrafter"/>
</dbReference>
<dbReference type="SUPFAM" id="SSF141523">
    <property type="entry name" value="L,D-transpeptidase catalytic domain-like"/>
    <property type="match status" value="1"/>
</dbReference>
<evidence type="ECO:0000256" key="5">
    <source>
        <dbReference type="ARBA" id="ARBA00023316"/>
    </source>
</evidence>
<dbReference type="InterPro" id="IPR005490">
    <property type="entry name" value="LD_TPept_cat_dom"/>
</dbReference>
<dbReference type="CDD" id="cd16913">
    <property type="entry name" value="YkuD_like"/>
    <property type="match status" value="1"/>
</dbReference>
<dbReference type="RefSeq" id="WP_152598157.1">
    <property type="nucleotide sequence ID" value="NZ_JGYV01000001.1"/>
</dbReference>
<dbReference type="InterPro" id="IPR038063">
    <property type="entry name" value="Transpep_catalytic_dom"/>
</dbReference>
<evidence type="ECO:0000256" key="2">
    <source>
        <dbReference type="ARBA" id="ARBA00022679"/>
    </source>
</evidence>
<feature type="transmembrane region" description="Helical" evidence="8">
    <location>
        <begin position="50"/>
        <end position="73"/>
    </location>
</feature>
<evidence type="ECO:0000256" key="7">
    <source>
        <dbReference type="SAM" id="MobiDB-lite"/>
    </source>
</evidence>
<keyword evidence="2" id="KW-0808">Transferase</keyword>
<keyword evidence="4 6" id="KW-0573">Peptidoglycan synthesis</keyword>
<organism evidence="10 11">
    <name type="scientific">Bifidobacterium cuniculi</name>
    <dbReference type="NCBI Taxonomy" id="1688"/>
    <lineage>
        <taxon>Bacteria</taxon>
        <taxon>Bacillati</taxon>
        <taxon>Actinomycetota</taxon>
        <taxon>Actinomycetes</taxon>
        <taxon>Bifidobacteriales</taxon>
        <taxon>Bifidobacteriaceae</taxon>
        <taxon>Bifidobacterium</taxon>
    </lineage>
</organism>
<dbReference type="Proteomes" id="UP000029067">
    <property type="component" value="Unassembled WGS sequence"/>
</dbReference>
<dbReference type="Gene3D" id="2.40.440.10">
    <property type="entry name" value="L,D-transpeptidase catalytic domain-like"/>
    <property type="match status" value="1"/>
</dbReference>
<evidence type="ECO:0000256" key="6">
    <source>
        <dbReference type="PROSITE-ProRule" id="PRU01373"/>
    </source>
</evidence>
<feature type="active site" description="Nucleophile" evidence="6">
    <location>
        <position position="511"/>
    </location>
</feature>
<dbReference type="OrthoDB" id="3176960at2"/>
<gene>
    <name evidence="10" type="ORF">BCUN_0361</name>
</gene>
<reference evidence="10 11" key="1">
    <citation type="submission" date="2014-03" db="EMBL/GenBank/DDBJ databases">
        <title>Genomics of Bifidobacteria.</title>
        <authorList>
            <person name="Ventura M."/>
            <person name="Milani C."/>
            <person name="Lugli G.A."/>
        </authorList>
    </citation>
    <scope>NUCLEOTIDE SEQUENCE [LARGE SCALE GENOMIC DNA]</scope>
    <source>
        <strain evidence="10 11">LMG 10738</strain>
    </source>
</reference>
<dbReference type="GO" id="GO:0016740">
    <property type="term" value="F:transferase activity"/>
    <property type="evidence" value="ECO:0007669"/>
    <property type="project" value="UniProtKB-KW"/>
</dbReference>
<keyword evidence="8" id="KW-1133">Transmembrane helix</keyword>